<protein>
    <submittedName>
        <fullName evidence="10">Uncharacterized protein</fullName>
    </submittedName>
</protein>
<sequence length="439" mass="50161">MTNRGLENTGDILILPLKYAEDLFKLPERIANQEEHIRSRLESKILKITSHNDFLLNVLRSDLNQQLPRLNQVLSDAAHHRVLEILKEPTDGWTEFAVLPAMTQISIYVLSNVFVGPELARNPEWLDISVRFTKDLFGAAHALKRYPQFLRPLAKYRCPEAMAVVDDIRKVSDLLKPIISARQEWRDKGAVVEQDDFVHMTVNKAPKWKHDNLEFLVHTELQVVMASLNNTSASLVHFLYDITALCPQVIPELRAEIQSALEKTNGAWSSSALFNMKLLDSVMKESLRFNPNLMITPRKLKKAVRLSDGTELPAGVNVCIAGYGALQDGEFYKHPAKFDPYRFLKLRTGEVEDPLHHSNPEQYQFVSTTKQNMTFGYGVHACPGRFVANTVMKMIIGNILIHYDIKLPDWVQGRYQNIMHGHFISPDPSKTLMIRKRND</sequence>
<dbReference type="Gene3D" id="1.10.630.10">
    <property type="entry name" value="Cytochrome P450"/>
    <property type="match status" value="1"/>
</dbReference>
<dbReference type="InterPro" id="IPR002403">
    <property type="entry name" value="Cyt_P450_E_grp-IV"/>
</dbReference>
<keyword evidence="9" id="KW-1185">Reference proteome</keyword>
<dbReference type="SUPFAM" id="SSF48264">
    <property type="entry name" value="Cytochrome P450"/>
    <property type="match status" value="1"/>
</dbReference>
<keyword evidence="4 8" id="KW-0560">Oxidoreductase</keyword>
<evidence type="ECO:0000313" key="10">
    <source>
        <dbReference type="RefSeq" id="XP_030976072.1"/>
    </source>
</evidence>
<dbReference type="GO" id="GO:0020037">
    <property type="term" value="F:heme binding"/>
    <property type="evidence" value="ECO:0007669"/>
    <property type="project" value="InterPro"/>
</dbReference>
<evidence type="ECO:0000256" key="4">
    <source>
        <dbReference type="ARBA" id="ARBA00023002"/>
    </source>
</evidence>
<dbReference type="PANTHER" id="PTHR46206">
    <property type="entry name" value="CYTOCHROME P450"/>
    <property type="match status" value="1"/>
</dbReference>
<dbReference type="Pfam" id="PF00067">
    <property type="entry name" value="p450"/>
    <property type="match status" value="1"/>
</dbReference>
<keyword evidence="6 8" id="KW-0503">Monooxygenase</keyword>
<evidence type="ECO:0000256" key="1">
    <source>
        <dbReference type="ARBA" id="ARBA00001971"/>
    </source>
</evidence>
<dbReference type="Proteomes" id="UP000515153">
    <property type="component" value="Unplaced"/>
</dbReference>
<keyword evidence="7 8" id="KW-0349">Heme</keyword>
<keyword evidence="3 7" id="KW-0479">Metal-binding</keyword>
<evidence type="ECO:0000256" key="7">
    <source>
        <dbReference type="PIRSR" id="PIRSR602403-1"/>
    </source>
</evidence>
<name>A0A6P8AMD6_PYRGI</name>
<dbReference type="InterPro" id="IPR017972">
    <property type="entry name" value="Cyt_P450_CS"/>
</dbReference>
<dbReference type="InterPro" id="IPR001128">
    <property type="entry name" value="Cyt_P450"/>
</dbReference>
<proteinExistence type="inferred from homology"/>
<dbReference type="PRINTS" id="PR00465">
    <property type="entry name" value="EP450IV"/>
</dbReference>
<evidence type="ECO:0000256" key="6">
    <source>
        <dbReference type="ARBA" id="ARBA00023033"/>
    </source>
</evidence>
<accession>A0A6P8AMD6</accession>
<evidence type="ECO:0000256" key="5">
    <source>
        <dbReference type="ARBA" id="ARBA00023004"/>
    </source>
</evidence>
<keyword evidence="5 7" id="KW-0408">Iron</keyword>
<dbReference type="GO" id="GO:0004497">
    <property type="term" value="F:monooxygenase activity"/>
    <property type="evidence" value="ECO:0007669"/>
    <property type="project" value="UniProtKB-KW"/>
</dbReference>
<comment type="similarity">
    <text evidence="2 8">Belongs to the cytochrome P450 family.</text>
</comment>
<dbReference type="RefSeq" id="XP_030976072.1">
    <property type="nucleotide sequence ID" value="XM_031132391.1"/>
</dbReference>
<comment type="cofactor">
    <cofactor evidence="1 7">
        <name>heme</name>
        <dbReference type="ChEBI" id="CHEBI:30413"/>
    </cofactor>
</comment>
<dbReference type="CDD" id="cd11041">
    <property type="entry name" value="CYP503A1-like"/>
    <property type="match status" value="1"/>
</dbReference>
<dbReference type="KEGG" id="pgri:PgNI_12442"/>
<evidence type="ECO:0000256" key="3">
    <source>
        <dbReference type="ARBA" id="ARBA00022723"/>
    </source>
</evidence>
<evidence type="ECO:0000256" key="8">
    <source>
        <dbReference type="RuleBase" id="RU000461"/>
    </source>
</evidence>
<organism evidence="9 10">
    <name type="scientific">Pyricularia grisea</name>
    <name type="common">Crabgrass-specific blast fungus</name>
    <name type="synonym">Magnaporthe grisea</name>
    <dbReference type="NCBI Taxonomy" id="148305"/>
    <lineage>
        <taxon>Eukaryota</taxon>
        <taxon>Fungi</taxon>
        <taxon>Dikarya</taxon>
        <taxon>Ascomycota</taxon>
        <taxon>Pezizomycotina</taxon>
        <taxon>Sordariomycetes</taxon>
        <taxon>Sordariomycetidae</taxon>
        <taxon>Magnaporthales</taxon>
        <taxon>Pyriculariaceae</taxon>
        <taxon>Pyricularia</taxon>
    </lineage>
</organism>
<evidence type="ECO:0000313" key="9">
    <source>
        <dbReference type="Proteomes" id="UP000515153"/>
    </source>
</evidence>
<dbReference type="PROSITE" id="PS00086">
    <property type="entry name" value="CYTOCHROME_P450"/>
    <property type="match status" value="1"/>
</dbReference>
<reference evidence="10" key="1">
    <citation type="journal article" date="2019" name="Mol. Biol. Evol.">
        <title>Blast fungal genomes show frequent chromosomal changes, gene gains and losses, and effector gene turnover.</title>
        <authorList>
            <person name="Gomez Luciano L.B."/>
            <person name="Jason Tsai I."/>
            <person name="Chuma I."/>
            <person name="Tosa Y."/>
            <person name="Chen Y.H."/>
            <person name="Li J.Y."/>
            <person name="Li M.Y."/>
            <person name="Jade Lu M.Y."/>
            <person name="Nakayashiki H."/>
            <person name="Li W.H."/>
        </authorList>
    </citation>
    <scope>NUCLEOTIDE SEQUENCE</scope>
    <source>
        <strain evidence="10">NI907</strain>
    </source>
</reference>
<dbReference type="AlphaFoldDB" id="A0A6P8AMD6"/>
<dbReference type="GeneID" id="41967294"/>
<gene>
    <name evidence="10" type="ORF">PgNI_12442</name>
</gene>
<reference evidence="10" key="2">
    <citation type="submission" date="2019-10" db="EMBL/GenBank/DDBJ databases">
        <authorList>
            <consortium name="NCBI Genome Project"/>
        </authorList>
    </citation>
    <scope>NUCLEOTIDE SEQUENCE</scope>
    <source>
        <strain evidence="10">NI907</strain>
    </source>
</reference>
<dbReference type="GO" id="GO:0016705">
    <property type="term" value="F:oxidoreductase activity, acting on paired donors, with incorporation or reduction of molecular oxygen"/>
    <property type="evidence" value="ECO:0007669"/>
    <property type="project" value="InterPro"/>
</dbReference>
<feature type="binding site" description="axial binding residue" evidence="7">
    <location>
        <position position="382"/>
    </location>
    <ligand>
        <name>heme</name>
        <dbReference type="ChEBI" id="CHEBI:30413"/>
    </ligand>
    <ligandPart>
        <name>Fe</name>
        <dbReference type="ChEBI" id="CHEBI:18248"/>
    </ligandPart>
</feature>
<reference evidence="10" key="3">
    <citation type="submission" date="2025-08" db="UniProtKB">
        <authorList>
            <consortium name="RefSeq"/>
        </authorList>
    </citation>
    <scope>IDENTIFICATION</scope>
    <source>
        <strain evidence="10">NI907</strain>
    </source>
</reference>
<evidence type="ECO:0000256" key="2">
    <source>
        <dbReference type="ARBA" id="ARBA00010617"/>
    </source>
</evidence>
<dbReference type="GO" id="GO:0005506">
    <property type="term" value="F:iron ion binding"/>
    <property type="evidence" value="ECO:0007669"/>
    <property type="project" value="InterPro"/>
</dbReference>
<dbReference type="OrthoDB" id="1844152at2759"/>
<dbReference type="InterPro" id="IPR036396">
    <property type="entry name" value="Cyt_P450_sf"/>
</dbReference>